<feature type="transmembrane region" description="Helical" evidence="1">
    <location>
        <begin position="36"/>
        <end position="54"/>
    </location>
</feature>
<keyword evidence="4" id="KW-1185">Reference proteome</keyword>
<reference evidence="3 4" key="1">
    <citation type="submission" date="2019-02" db="EMBL/GenBank/DDBJ databases">
        <title>Deep-cultivation of Planctomycetes and their phenomic and genomic characterization uncovers novel biology.</title>
        <authorList>
            <person name="Wiegand S."/>
            <person name="Jogler M."/>
            <person name="Boedeker C."/>
            <person name="Pinto D."/>
            <person name="Vollmers J."/>
            <person name="Rivas-Marin E."/>
            <person name="Kohn T."/>
            <person name="Peeters S.H."/>
            <person name="Heuer A."/>
            <person name="Rast P."/>
            <person name="Oberbeckmann S."/>
            <person name="Bunk B."/>
            <person name="Jeske O."/>
            <person name="Meyerdierks A."/>
            <person name="Storesund J.E."/>
            <person name="Kallscheuer N."/>
            <person name="Luecker S."/>
            <person name="Lage O.M."/>
            <person name="Pohl T."/>
            <person name="Merkel B.J."/>
            <person name="Hornburger P."/>
            <person name="Mueller R.-W."/>
            <person name="Bruemmer F."/>
            <person name="Labrenz M."/>
            <person name="Spormann A.M."/>
            <person name="Op Den Camp H."/>
            <person name="Overmann J."/>
            <person name="Amann R."/>
            <person name="Jetten M.S.M."/>
            <person name="Mascher T."/>
            <person name="Medema M.H."/>
            <person name="Devos D.P."/>
            <person name="Kaster A.-K."/>
            <person name="Ovreas L."/>
            <person name="Rohde M."/>
            <person name="Galperin M.Y."/>
            <person name="Jogler C."/>
        </authorList>
    </citation>
    <scope>NUCLEOTIDE SEQUENCE [LARGE SCALE GENOMIC DNA]</scope>
    <source>
        <strain evidence="3 4">Pan54</strain>
    </source>
</reference>
<keyword evidence="1" id="KW-0472">Membrane</keyword>
<evidence type="ECO:0000313" key="4">
    <source>
        <dbReference type="Proteomes" id="UP000316095"/>
    </source>
</evidence>
<protein>
    <submittedName>
        <fullName evidence="3">Bacterial membrane flanked domain protein</fullName>
    </submittedName>
</protein>
<evidence type="ECO:0000256" key="1">
    <source>
        <dbReference type="SAM" id="Phobius"/>
    </source>
</evidence>
<evidence type="ECO:0000259" key="2">
    <source>
        <dbReference type="Pfam" id="PF03703"/>
    </source>
</evidence>
<comment type="caution">
    <text evidence="3">The sequence shown here is derived from an EMBL/GenBank/DDBJ whole genome shotgun (WGS) entry which is preliminary data.</text>
</comment>
<keyword evidence="1" id="KW-0812">Transmembrane</keyword>
<organism evidence="3 4">
    <name type="scientific">Rubinisphaera italica</name>
    <dbReference type="NCBI Taxonomy" id="2527969"/>
    <lineage>
        <taxon>Bacteria</taxon>
        <taxon>Pseudomonadati</taxon>
        <taxon>Planctomycetota</taxon>
        <taxon>Planctomycetia</taxon>
        <taxon>Planctomycetales</taxon>
        <taxon>Planctomycetaceae</taxon>
        <taxon>Rubinisphaera</taxon>
    </lineage>
</organism>
<gene>
    <name evidence="3" type="ORF">Pan54_31970</name>
</gene>
<feature type="domain" description="YdbS-like PH" evidence="2">
    <location>
        <begin position="90"/>
        <end position="160"/>
    </location>
</feature>
<dbReference type="InterPro" id="IPR005182">
    <property type="entry name" value="YdbS-like_PH"/>
</dbReference>
<dbReference type="RefSeq" id="WP_207310150.1">
    <property type="nucleotide sequence ID" value="NZ_SJPG01000001.1"/>
</dbReference>
<proteinExistence type="predicted"/>
<dbReference type="EMBL" id="SJPG01000001">
    <property type="protein sequence ID" value="TWT62455.1"/>
    <property type="molecule type" value="Genomic_DNA"/>
</dbReference>
<sequence length="166" mass="18872">MNQTSSDENELNKDKLPDREEDINSYHPAMFANHPFHYLFIWLLMIGGGIGAVMGMFMGNFLLGIFGLLALICGGVAYGWWYLNVKFKVLTVTDKRSLYRQGILSKRTNEVQHDDVRNIKMDQTFLQRILNVGDIAISSSGQDDMEIVVKGVGNPQEIVDLVRRFQ</sequence>
<dbReference type="PANTHER" id="PTHR37938">
    <property type="entry name" value="BLL0215 PROTEIN"/>
    <property type="match status" value="1"/>
</dbReference>
<dbReference type="Proteomes" id="UP000316095">
    <property type="component" value="Unassembled WGS sequence"/>
</dbReference>
<dbReference type="Pfam" id="PF03703">
    <property type="entry name" value="bPH_2"/>
    <property type="match status" value="1"/>
</dbReference>
<evidence type="ECO:0000313" key="3">
    <source>
        <dbReference type="EMBL" id="TWT62455.1"/>
    </source>
</evidence>
<dbReference type="AlphaFoldDB" id="A0A5C5XK00"/>
<keyword evidence="1" id="KW-1133">Transmembrane helix</keyword>
<name>A0A5C5XK00_9PLAN</name>
<feature type="transmembrane region" description="Helical" evidence="1">
    <location>
        <begin position="61"/>
        <end position="83"/>
    </location>
</feature>
<accession>A0A5C5XK00</accession>
<dbReference type="PANTHER" id="PTHR37938:SF1">
    <property type="entry name" value="BLL0215 PROTEIN"/>
    <property type="match status" value="1"/>
</dbReference>